<reference evidence="1 2" key="1">
    <citation type="journal article" date="2019" name="Sci. Rep.">
        <title>Orb-weaving spider Araneus ventricosus genome elucidates the spidroin gene catalogue.</title>
        <authorList>
            <person name="Kono N."/>
            <person name="Nakamura H."/>
            <person name="Ohtoshi R."/>
            <person name="Moran D.A.P."/>
            <person name="Shinohara A."/>
            <person name="Yoshida Y."/>
            <person name="Fujiwara M."/>
            <person name="Mori M."/>
            <person name="Tomita M."/>
            <person name="Arakawa K."/>
        </authorList>
    </citation>
    <scope>NUCLEOTIDE SEQUENCE [LARGE SCALE GENOMIC DNA]</scope>
</reference>
<evidence type="ECO:0000313" key="1">
    <source>
        <dbReference type="EMBL" id="GBN10230.1"/>
    </source>
</evidence>
<evidence type="ECO:0000313" key="2">
    <source>
        <dbReference type="Proteomes" id="UP000499080"/>
    </source>
</evidence>
<keyword evidence="2" id="KW-1185">Reference proteome</keyword>
<proteinExistence type="predicted"/>
<sequence length="108" mass="12026">MGGKSSKKPPKDLRPAFDIYIDKVGKDGCLTRSGFKKWLNEAFIIGEDSEVTVVEIEEVLAANIGERNDLNFDQFKKCIDDLVKEKKLDGTQLIGQLISAAKAHDDTR</sequence>
<accession>A0A4Y2L7N5</accession>
<dbReference type="OrthoDB" id="6416306at2759"/>
<name>A0A4Y2L7N5_ARAVE</name>
<protein>
    <recommendedName>
        <fullName evidence="3">EF-hand domain-containing protein</fullName>
    </recommendedName>
</protein>
<dbReference type="SUPFAM" id="SSF47473">
    <property type="entry name" value="EF-hand"/>
    <property type="match status" value="1"/>
</dbReference>
<dbReference type="InterPro" id="IPR011992">
    <property type="entry name" value="EF-hand-dom_pair"/>
</dbReference>
<evidence type="ECO:0008006" key="3">
    <source>
        <dbReference type="Google" id="ProtNLM"/>
    </source>
</evidence>
<gene>
    <name evidence="1" type="ORF">AVEN_63712_1</name>
</gene>
<comment type="caution">
    <text evidence="1">The sequence shown here is derived from an EMBL/GenBank/DDBJ whole genome shotgun (WGS) entry which is preliminary data.</text>
</comment>
<dbReference type="AlphaFoldDB" id="A0A4Y2L7N5"/>
<dbReference type="Proteomes" id="UP000499080">
    <property type="component" value="Unassembled WGS sequence"/>
</dbReference>
<dbReference type="EMBL" id="BGPR01005443">
    <property type="protein sequence ID" value="GBN10230.1"/>
    <property type="molecule type" value="Genomic_DNA"/>
</dbReference>
<organism evidence="1 2">
    <name type="scientific">Araneus ventricosus</name>
    <name type="common">Orbweaver spider</name>
    <name type="synonym">Epeira ventricosa</name>
    <dbReference type="NCBI Taxonomy" id="182803"/>
    <lineage>
        <taxon>Eukaryota</taxon>
        <taxon>Metazoa</taxon>
        <taxon>Ecdysozoa</taxon>
        <taxon>Arthropoda</taxon>
        <taxon>Chelicerata</taxon>
        <taxon>Arachnida</taxon>
        <taxon>Araneae</taxon>
        <taxon>Araneomorphae</taxon>
        <taxon>Entelegynae</taxon>
        <taxon>Araneoidea</taxon>
        <taxon>Araneidae</taxon>
        <taxon>Araneus</taxon>
    </lineage>
</organism>